<evidence type="ECO:0008006" key="3">
    <source>
        <dbReference type="Google" id="ProtNLM"/>
    </source>
</evidence>
<dbReference type="SUPFAM" id="SSF159275">
    <property type="entry name" value="PA1994-like"/>
    <property type="match status" value="1"/>
</dbReference>
<name>A0A919K8Z0_9ACTN</name>
<comment type="caution">
    <text evidence="1">The sequence shown here is derived from an EMBL/GenBank/DDBJ whole genome shotgun (WGS) entry which is preliminary data.</text>
</comment>
<organism evidence="1 2">
    <name type="scientific">Paractinoplanes rishiriensis</name>
    <dbReference type="NCBI Taxonomy" id="1050105"/>
    <lineage>
        <taxon>Bacteria</taxon>
        <taxon>Bacillati</taxon>
        <taxon>Actinomycetota</taxon>
        <taxon>Actinomycetes</taxon>
        <taxon>Micromonosporales</taxon>
        <taxon>Micromonosporaceae</taxon>
        <taxon>Paractinoplanes</taxon>
    </lineage>
</organism>
<reference evidence="1" key="1">
    <citation type="submission" date="2021-01" db="EMBL/GenBank/DDBJ databases">
        <title>Whole genome shotgun sequence of Actinoplanes rishiriensis NBRC 108556.</title>
        <authorList>
            <person name="Komaki H."/>
            <person name="Tamura T."/>
        </authorList>
    </citation>
    <scope>NUCLEOTIDE SEQUENCE</scope>
    <source>
        <strain evidence="1">NBRC 108556</strain>
    </source>
</reference>
<dbReference type="Proteomes" id="UP000636960">
    <property type="component" value="Unassembled WGS sequence"/>
</dbReference>
<gene>
    <name evidence="1" type="ORF">Ari01nite_81480</name>
</gene>
<evidence type="ECO:0000313" key="1">
    <source>
        <dbReference type="EMBL" id="GIF00684.1"/>
    </source>
</evidence>
<dbReference type="RefSeq" id="WP_203788735.1">
    <property type="nucleotide sequence ID" value="NZ_BOMV01000089.1"/>
</dbReference>
<dbReference type="Pfam" id="PF06475">
    <property type="entry name" value="Glycolipid_bind"/>
    <property type="match status" value="1"/>
</dbReference>
<proteinExistence type="predicted"/>
<protein>
    <recommendedName>
        <fullName evidence="3">Glycolipid-binding domain-containing protein</fullName>
    </recommendedName>
</protein>
<sequence length="204" mass="21444">MALSIAQRPAATRRSSGPLVWQRTGTVGTELVLGDGTAPSVVTGSAVVGGSQPFATRWHADLDADWRVRALTVTCEGGGWRRNLALSRTDAGWTAGVEESGEPGGPAAGIDDPARLAGVGVLLLADSPIFLSWALRHLRLDSGPVTVPVARVRLPWLTVVPAPSTFQRFGENRLRVTGDGPAATYDLDAEGIVTYQPGRLRISG</sequence>
<dbReference type="InterPro" id="IPR009467">
    <property type="entry name" value="Glycolipid-bd_prot_put"/>
</dbReference>
<evidence type="ECO:0000313" key="2">
    <source>
        <dbReference type="Proteomes" id="UP000636960"/>
    </source>
</evidence>
<dbReference type="AlphaFoldDB" id="A0A919K8Z0"/>
<accession>A0A919K8Z0</accession>
<dbReference type="EMBL" id="BOMV01000089">
    <property type="protein sequence ID" value="GIF00684.1"/>
    <property type="molecule type" value="Genomic_DNA"/>
</dbReference>
<keyword evidence="2" id="KW-1185">Reference proteome</keyword>